<accession>A0A182JMR3</accession>
<dbReference type="VEuPathDB" id="VectorBase:AATE020973"/>
<proteinExistence type="predicted"/>
<evidence type="ECO:0000313" key="2">
    <source>
        <dbReference type="EnsemblMetazoa" id="AATE020973-PA.1"/>
    </source>
</evidence>
<dbReference type="EnsemblMetazoa" id="AATE020973-RA">
    <property type="protein sequence ID" value="AATE020973-PA.1"/>
    <property type="gene ID" value="AATE020973"/>
</dbReference>
<sequence length="141" mass="14885">MVPAPAVSSDASELLEPPEGLRAGNERKQNGVEPLERPAPTPPDAFIAGRPGSARTLLLMNSHASSLSVLSVSVLASTVTMSRRLPNWKMNVVSLPAIVEAGRVERAPSATALRMLQHIQQLCVGSSAFLQASTGPHRSND</sequence>
<dbReference type="AlphaFoldDB" id="A0A182JMR3"/>
<protein>
    <submittedName>
        <fullName evidence="2">Uncharacterized protein</fullName>
    </submittedName>
</protein>
<reference evidence="2" key="1">
    <citation type="submission" date="2022-08" db="UniProtKB">
        <authorList>
            <consortium name="EnsemblMetazoa"/>
        </authorList>
    </citation>
    <scope>IDENTIFICATION</scope>
    <source>
        <strain evidence="2">EBRO</strain>
    </source>
</reference>
<feature type="region of interest" description="Disordered" evidence="1">
    <location>
        <begin position="1"/>
        <end position="48"/>
    </location>
</feature>
<name>A0A182JMR3_ANOAO</name>
<feature type="compositionally biased region" description="Basic and acidic residues" evidence="1">
    <location>
        <begin position="24"/>
        <end position="36"/>
    </location>
</feature>
<evidence type="ECO:0000256" key="1">
    <source>
        <dbReference type="SAM" id="MobiDB-lite"/>
    </source>
</evidence>
<organism evidence="2">
    <name type="scientific">Anopheles atroparvus</name>
    <name type="common">European mosquito</name>
    <dbReference type="NCBI Taxonomy" id="41427"/>
    <lineage>
        <taxon>Eukaryota</taxon>
        <taxon>Metazoa</taxon>
        <taxon>Ecdysozoa</taxon>
        <taxon>Arthropoda</taxon>
        <taxon>Hexapoda</taxon>
        <taxon>Insecta</taxon>
        <taxon>Pterygota</taxon>
        <taxon>Neoptera</taxon>
        <taxon>Endopterygota</taxon>
        <taxon>Diptera</taxon>
        <taxon>Nematocera</taxon>
        <taxon>Culicoidea</taxon>
        <taxon>Culicidae</taxon>
        <taxon>Anophelinae</taxon>
        <taxon>Anopheles</taxon>
    </lineage>
</organism>